<name>A0ABS3SG56_9CELL</name>
<reference evidence="2 3" key="1">
    <citation type="submission" date="2021-03" db="EMBL/GenBank/DDBJ databases">
        <title>novel species in genus Cellulomonas.</title>
        <authorList>
            <person name="Zhang G."/>
        </authorList>
    </citation>
    <scope>NUCLEOTIDE SEQUENCE [LARGE SCALE GENOMIC DNA]</scope>
    <source>
        <strain evidence="3">zg-ZUI188</strain>
    </source>
</reference>
<proteinExistence type="predicted"/>
<comment type="caution">
    <text evidence="2">The sequence shown here is derived from an EMBL/GenBank/DDBJ whole genome shotgun (WGS) entry which is preliminary data.</text>
</comment>
<evidence type="ECO:0000259" key="1">
    <source>
        <dbReference type="Pfam" id="PF19843"/>
    </source>
</evidence>
<feature type="domain" description="DUF6318" evidence="1">
    <location>
        <begin position="2"/>
        <end position="125"/>
    </location>
</feature>
<protein>
    <recommendedName>
        <fullName evidence="1">DUF6318 domain-containing protein</fullName>
    </recommendedName>
</protein>
<dbReference type="Pfam" id="PF19843">
    <property type="entry name" value="DUF6318"/>
    <property type="match status" value="1"/>
</dbReference>
<evidence type="ECO:0000313" key="2">
    <source>
        <dbReference type="EMBL" id="MBO3084713.1"/>
    </source>
</evidence>
<dbReference type="RefSeq" id="WP_208289381.1">
    <property type="nucleotide sequence ID" value="NZ_CP074404.1"/>
</dbReference>
<sequence>MPPEAMSTPSGDGAAAAATYFTQLYAYAYATADLTAWKAMSEPDCQFCNSVTEDINSMILERGSETSAPIVVTSAVGTPIEPGAFYSATVHMHQGASTRYDRDGNVVTTGVARSYELLFALAWRDGWFVRQIDTTTLDETAAP</sequence>
<evidence type="ECO:0000313" key="3">
    <source>
        <dbReference type="Proteomes" id="UP000678317"/>
    </source>
</evidence>
<dbReference type="Proteomes" id="UP000678317">
    <property type="component" value="Unassembled WGS sequence"/>
</dbReference>
<accession>A0ABS3SG56</accession>
<gene>
    <name evidence="2" type="ORF">J4035_08685</name>
</gene>
<keyword evidence="3" id="KW-1185">Reference proteome</keyword>
<dbReference type="InterPro" id="IPR046281">
    <property type="entry name" value="DUF6318"/>
</dbReference>
<dbReference type="EMBL" id="JAGFBM010000003">
    <property type="protein sequence ID" value="MBO3084713.1"/>
    <property type="molecule type" value="Genomic_DNA"/>
</dbReference>
<organism evidence="2 3">
    <name type="scientific">Cellulomonas fengjieae</name>
    <dbReference type="NCBI Taxonomy" id="2819978"/>
    <lineage>
        <taxon>Bacteria</taxon>
        <taxon>Bacillati</taxon>
        <taxon>Actinomycetota</taxon>
        <taxon>Actinomycetes</taxon>
        <taxon>Micrococcales</taxon>
        <taxon>Cellulomonadaceae</taxon>
        <taxon>Cellulomonas</taxon>
    </lineage>
</organism>